<evidence type="ECO:0000256" key="1">
    <source>
        <dbReference type="ARBA" id="ARBA00022806"/>
    </source>
</evidence>
<keyword evidence="1" id="KW-0067">ATP-binding</keyword>
<dbReference type="PANTHER" id="PTHR10887:SF322">
    <property type="entry name" value="HELICASE MOV-10"/>
    <property type="match status" value="1"/>
</dbReference>
<gene>
    <name evidence="5" type="ORF">BLS_008294</name>
</gene>
<keyword evidence="1" id="KW-0378">Hydrolase</keyword>
<name>A0A8H3U6Z1_VENIN</name>
<sequence>MAKFDVYASSFVPQWLKDINEAPARIVFSTAPTDFEVRFEEYTRTFAGSSLLGDGQLSLKSESDHIPTPPSIGRAAHVLPQPTSYQRLFHKALADEFRSLEISQKRFNLSRVCLNSIDLDRSGDSYVTAHLSVPGIRENSPFVRLGDVVTIRPLFLDPFGQPVKVQQLPGQTAFYLPVPGWNGTEFQATVSGVNRTFEVLSLKIDSPAAFESYSRGPINVSFLIRANWATSQYVAVQNAQGLINTNEAQENWTRQMLFPEPTDGSVQRSLNSARLNINQLNGLLNFEQGKAVNAVFENNYGNIPFLISGPPGTGKTMTTVEAALQLVLNKKSQHILVCAPSDPAADTLAQRLKDYLKHPMALFRMNGPSRTFAEVPESLMAFSYVENNCFSLPPFKALMNFKVIVTTCRDADMLVRARLTNRDLNELEHNLQSIFHPEDVPDFRPLHWDAVFLDEAAQATEPEALIPLTVVAPPQNYRGSHLPQVIMAGDHKQLGPRTASTVGIIKTSLFERLLERRAYSYHPLARSRKPLSGLTKAMLPIYRPPFADLIRNYRSHPAILAIPNSLFYHDTLLPESHTTHLLQDFAGWTNATFPVQFICNRGPDEEEQENGGWYNVSEQYKALAHASSFLRSGLIDQRDICVMAPFAAQVRHLRTLFRKHGMGDVNIGPMEAFQGLESRLVILCTTRSRKRFLEMDKERGLGVVNEAKRFNVALTRAKQGLFVIGNPELLACDPHWDAFMEFCRRNGCWETDELPPGVDGEIADQWGPTPLHEGPQDDLPVLEKILRNGAVEEDEGRQLGSVLYRDDAMWAVGIHDTLPTEEDEEGPEVEDEGGYADADVDEDSYEEDGDEAFDGTPQGYGDDHVSDVKGEDSIGPTVETPLNQGNGQTPTNPTKNNEENKVSIPRPKPTTSNVIMPPKPTFSTSVNNETIHQQPTRVTNTLELPKLSGNGAAKPSWANVAKSAPVVPVIPKKIGAKSKAK</sequence>
<dbReference type="PANTHER" id="PTHR10887">
    <property type="entry name" value="DNA2/NAM7 HELICASE FAMILY"/>
    <property type="match status" value="1"/>
</dbReference>
<dbReference type="Pfam" id="PF13086">
    <property type="entry name" value="AAA_11"/>
    <property type="match status" value="2"/>
</dbReference>
<dbReference type="OrthoDB" id="6513042at2759"/>
<dbReference type="Gene3D" id="3.40.50.300">
    <property type="entry name" value="P-loop containing nucleotide triphosphate hydrolases"/>
    <property type="match status" value="2"/>
</dbReference>
<dbReference type="Proteomes" id="UP000433883">
    <property type="component" value="Unassembled WGS sequence"/>
</dbReference>
<protein>
    <recommendedName>
        <fullName evidence="7">RNA helicase</fullName>
    </recommendedName>
</protein>
<comment type="caution">
    <text evidence="5">The sequence shown here is derived from an EMBL/GenBank/DDBJ whole genome shotgun (WGS) entry which is preliminary data.</text>
</comment>
<dbReference type="InterPro" id="IPR041677">
    <property type="entry name" value="DNA2/NAM7_AAA_11"/>
</dbReference>
<dbReference type="SUPFAM" id="SSF52540">
    <property type="entry name" value="P-loop containing nucleoside triphosphate hydrolases"/>
    <property type="match status" value="1"/>
</dbReference>
<dbReference type="InterPro" id="IPR047187">
    <property type="entry name" value="SF1_C_Upf1"/>
</dbReference>
<dbReference type="EMBL" id="WNWQ01000698">
    <property type="protein sequence ID" value="KAE9964460.1"/>
    <property type="molecule type" value="Genomic_DNA"/>
</dbReference>
<dbReference type="InterPro" id="IPR045055">
    <property type="entry name" value="DNA2/NAM7-like"/>
</dbReference>
<evidence type="ECO:0000256" key="2">
    <source>
        <dbReference type="SAM" id="MobiDB-lite"/>
    </source>
</evidence>
<reference evidence="5 6" key="1">
    <citation type="submission" date="2019-11" db="EMBL/GenBank/DDBJ databases">
        <title>Venturia inaequalis Genome Resource.</title>
        <authorList>
            <person name="Lichtner F.J."/>
        </authorList>
    </citation>
    <scope>NUCLEOTIDE SEQUENCE [LARGE SCALE GENOMIC DNA]</scope>
    <source>
        <strain evidence="5">Bline_iso_100314</strain>
    </source>
</reference>
<feature type="domain" description="DNA2/NAM7 helicase helicase" evidence="3">
    <location>
        <begin position="447"/>
        <end position="500"/>
    </location>
</feature>
<evidence type="ECO:0000259" key="3">
    <source>
        <dbReference type="Pfam" id="PF13086"/>
    </source>
</evidence>
<evidence type="ECO:0000259" key="4">
    <source>
        <dbReference type="Pfam" id="PF13087"/>
    </source>
</evidence>
<feature type="domain" description="DNA2/NAM7 helicase helicase" evidence="3">
    <location>
        <begin position="284"/>
        <end position="369"/>
    </location>
</feature>
<keyword evidence="1" id="KW-0347">Helicase</keyword>
<dbReference type="GO" id="GO:0035194">
    <property type="term" value="P:regulatory ncRNA-mediated post-transcriptional gene silencing"/>
    <property type="evidence" value="ECO:0007669"/>
    <property type="project" value="TreeGrafter"/>
</dbReference>
<dbReference type="Pfam" id="PF13087">
    <property type="entry name" value="AAA_12"/>
    <property type="match status" value="1"/>
</dbReference>
<feature type="compositionally biased region" description="Basic and acidic residues" evidence="2">
    <location>
        <begin position="861"/>
        <end position="872"/>
    </location>
</feature>
<dbReference type="CDD" id="cd18808">
    <property type="entry name" value="SF1_C_Upf1"/>
    <property type="match status" value="1"/>
</dbReference>
<feature type="domain" description="DNA2/NAM7 helicase-like C-terminal" evidence="4">
    <location>
        <begin position="548"/>
        <end position="727"/>
    </location>
</feature>
<dbReference type="InterPro" id="IPR041679">
    <property type="entry name" value="DNA2/NAM7-like_C"/>
</dbReference>
<evidence type="ECO:0000313" key="6">
    <source>
        <dbReference type="Proteomes" id="UP000433883"/>
    </source>
</evidence>
<evidence type="ECO:0008006" key="7">
    <source>
        <dbReference type="Google" id="ProtNLM"/>
    </source>
</evidence>
<dbReference type="GO" id="GO:0005829">
    <property type="term" value="C:cytosol"/>
    <property type="evidence" value="ECO:0007669"/>
    <property type="project" value="TreeGrafter"/>
</dbReference>
<feature type="region of interest" description="Disordered" evidence="2">
    <location>
        <begin position="816"/>
        <end position="926"/>
    </location>
</feature>
<keyword evidence="1" id="KW-0547">Nucleotide-binding</keyword>
<feature type="compositionally biased region" description="Acidic residues" evidence="2">
    <location>
        <begin position="819"/>
        <end position="853"/>
    </location>
</feature>
<organism evidence="5 6">
    <name type="scientific">Venturia inaequalis</name>
    <name type="common">Apple scab fungus</name>
    <dbReference type="NCBI Taxonomy" id="5025"/>
    <lineage>
        <taxon>Eukaryota</taxon>
        <taxon>Fungi</taxon>
        <taxon>Dikarya</taxon>
        <taxon>Ascomycota</taxon>
        <taxon>Pezizomycotina</taxon>
        <taxon>Dothideomycetes</taxon>
        <taxon>Pleosporomycetidae</taxon>
        <taxon>Venturiales</taxon>
        <taxon>Venturiaceae</taxon>
        <taxon>Venturia</taxon>
    </lineage>
</organism>
<dbReference type="AlphaFoldDB" id="A0A8H3U6Z1"/>
<evidence type="ECO:0000313" key="5">
    <source>
        <dbReference type="EMBL" id="KAE9964460.1"/>
    </source>
</evidence>
<dbReference type="GO" id="GO:0004386">
    <property type="term" value="F:helicase activity"/>
    <property type="evidence" value="ECO:0007669"/>
    <property type="project" value="InterPro"/>
</dbReference>
<proteinExistence type="predicted"/>
<accession>A0A8H3U6Z1</accession>
<dbReference type="InterPro" id="IPR027417">
    <property type="entry name" value="P-loop_NTPase"/>
</dbReference>